<gene>
    <name evidence="2" type="ORF">M011DRAFT_6</name>
</gene>
<dbReference type="Proteomes" id="UP000799440">
    <property type="component" value="Unassembled WGS sequence"/>
</dbReference>
<evidence type="ECO:0000313" key="3">
    <source>
        <dbReference type="Proteomes" id="UP000799440"/>
    </source>
</evidence>
<proteinExistence type="predicted"/>
<dbReference type="OrthoDB" id="5323870at2759"/>
<name>A0A6A6VM50_9PLEO</name>
<feature type="region of interest" description="Disordered" evidence="1">
    <location>
        <begin position="86"/>
        <end position="111"/>
    </location>
</feature>
<organism evidence="2 3">
    <name type="scientific">Sporormia fimetaria CBS 119925</name>
    <dbReference type="NCBI Taxonomy" id="1340428"/>
    <lineage>
        <taxon>Eukaryota</taxon>
        <taxon>Fungi</taxon>
        <taxon>Dikarya</taxon>
        <taxon>Ascomycota</taxon>
        <taxon>Pezizomycotina</taxon>
        <taxon>Dothideomycetes</taxon>
        <taxon>Pleosporomycetidae</taxon>
        <taxon>Pleosporales</taxon>
        <taxon>Sporormiaceae</taxon>
        <taxon>Sporormia</taxon>
    </lineage>
</organism>
<dbReference type="InterPro" id="IPR036322">
    <property type="entry name" value="WD40_repeat_dom_sf"/>
</dbReference>
<evidence type="ECO:0000256" key="1">
    <source>
        <dbReference type="SAM" id="MobiDB-lite"/>
    </source>
</evidence>
<feature type="region of interest" description="Disordered" evidence="1">
    <location>
        <begin position="222"/>
        <end position="253"/>
    </location>
</feature>
<feature type="compositionally biased region" description="Low complexity" evidence="1">
    <location>
        <begin position="426"/>
        <end position="445"/>
    </location>
</feature>
<dbReference type="AlphaFoldDB" id="A0A6A6VM50"/>
<sequence>MKHVVTAQGKLAELRYELPHRAHDAHVYPVKAPNGSTIAIYAHETGVGLLWRGGRPLKSALAQKQPEKPPKVNGTSTDVVMIIDSDDDEPAKAPPVPKAEFADEEEELDPDQPYPSVVQHLRLALNAEVLHIAVPHVPAVSPLRAASTMPTIFRNKIVFAVACADYTIRIVTLPLSPPSHAAKEALHGGRPQYGDEIVKIASHTGHQSIPDGVTLTWTPRAAQNASQQPDAMQVDSQPAADTSRGQSSGTPKDWDLLVASHSKEIGGLLKLWRFALSESSVVAKSPITAYQTLTLQAPATRVVFNSAQYPKERHSQLLIADRSGIVRIYDPFAPPNRRRRTAADVETGQYVALFRAPFEQPPANSNISPALVSRKPLLDAAWTSDGNSIFALLGDGEWGIWDVARTGPSPPKDPSNFSIRGFVGTSSESRSSSSLSPRSRKSSGSLAPMTPNTRKIREERLFQPSSSPVALPRGGINVASLPSSDGVEESVVFWCGSDVYRISNFTQFWTRFVTASALNRPSPSRVQGVNLFGEAITSMDQFGTTSKDARMAIPRDLLVSTDHRLLILTNNKEPIRNDLFAADDSDADEDMQHRTESALLSRGELDLGGMNRLLDLEEGSSGPGAPSLLPNPRRVLFASSAA</sequence>
<feature type="compositionally biased region" description="Polar residues" evidence="1">
    <location>
        <begin position="222"/>
        <end position="250"/>
    </location>
</feature>
<evidence type="ECO:0000313" key="2">
    <source>
        <dbReference type="EMBL" id="KAF2751615.1"/>
    </source>
</evidence>
<dbReference type="SUPFAM" id="SSF50978">
    <property type="entry name" value="WD40 repeat-like"/>
    <property type="match status" value="1"/>
</dbReference>
<reference evidence="2" key="1">
    <citation type="journal article" date="2020" name="Stud. Mycol.">
        <title>101 Dothideomycetes genomes: a test case for predicting lifestyles and emergence of pathogens.</title>
        <authorList>
            <person name="Haridas S."/>
            <person name="Albert R."/>
            <person name="Binder M."/>
            <person name="Bloem J."/>
            <person name="Labutti K."/>
            <person name="Salamov A."/>
            <person name="Andreopoulos B."/>
            <person name="Baker S."/>
            <person name="Barry K."/>
            <person name="Bills G."/>
            <person name="Bluhm B."/>
            <person name="Cannon C."/>
            <person name="Castanera R."/>
            <person name="Culley D."/>
            <person name="Daum C."/>
            <person name="Ezra D."/>
            <person name="Gonzalez J."/>
            <person name="Henrissat B."/>
            <person name="Kuo A."/>
            <person name="Liang C."/>
            <person name="Lipzen A."/>
            <person name="Lutzoni F."/>
            <person name="Magnuson J."/>
            <person name="Mondo S."/>
            <person name="Nolan M."/>
            <person name="Ohm R."/>
            <person name="Pangilinan J."/>
            <person name="Park H.-J."/>
            <person name="Ramirez L."/>
            <person name="Alfaro M."/>
            <person name="Sun H."/>
            <person name="Tritt A."/>
            <person name="Yoshinaga Y."/>
            <person name="Zwiers L.-H."/>
            <person name="Turgeon B."/>
            <person name="Goodwin S."/>
            <person name="Spatafora J."/>
            <person name="Crous P."/>
            <person name="Grigoriev I."/>
        </authorList>
    </citation>
    <scope>NUCLEOTIDE SEQUENCE</scope>
    <source>
        <strain evidence="2">CBS 119925</strain>
    </source>
</reference>
<dbReference type="EMBL" id="MU006561">
    <property type="protein sequence ID" value="KAF2751615.1"/>
    <property type="molecule type" value="Genomic_DNA"/>
</dbReference>
<protein>
    <submittedName>
        <fullName evidence="2">Uncharacterized protein</fullName>
    </submittedName>
</protein>
<accession>A0A6A6VM50</accession>
<keyword evidence="3" id="KW-1185">Reference proteome</keyword>
<dbReference type="Gene3D" id="2.130.10.10">
    <property type="entry name" value="YVTN repeat-like/Quinoprotein amine dehydrogenase"/>
    <property type="match status" value="1"/>
</dbReference>
<feature type="region of interest" description="Disordered" evidence="1">
    <location>
        <begin position="404"/>
        <end position="467"/>
    </location>
</feature>
<dbReference type="InterPro" id="IPR015943">
    <property type="entry name" value="WD40/YVTN_repeat-like_dom_sf"/>
</dbReference>